<evidence type="ECO:0000256" key="8">
    <source>
        <dbReference type="SAM" id="MobiDB-lite"/>
    </source>
</evidence>
<dbReference type="PANTHER" id="PTHR47221">
    <property type="entry name" value="FIBRINOGEN ALPHA CHAIN"/>
    <property type="match status" value="1"/>
</dbReference>
<organism evidence="11">
    <name type="scientific">Iconisemion striatum</name>
    <dbReference type="NCBI Taxonomy" id="60296"/>
    <lineage>
        <taxon>Eukaryota</taxon>
        <taxon>Metazoa</taxon>
        <taxon>Chordata</taxon>
        <taxon>Craniata</taxon>
        <taxon>Vertebrata</taxon>
        <taxon>Euteleostomi</taxon>
        <taxon>Actinopterygii</taxon>
        <taxon>Neopterygii</taxon>
        <taxon>Teleostei</taxon>
        <taxon>Neoteleostei</taxon>
        <taxon>Acanthomorphata</taxon>
        <taxon>Ovalentaria</taxon>
        <taxon>Atherinomorphae</taxon>
        <taxon>Cyprinodontiformes</taxon>
        <taxon>Nothobranchiidae</taxon>
        <taxon>Iconisemion</taxon>
    </lineage>
</organism>
<dbReference type="PROSITE" id="PS51406">
    <property type="entry name" value="FIBRINOGEN_C_2"/>
    <property type="match status" value="1"/>
</dbReference>
<proteinExistence type="predicted"/>
<dbReference type="Pfam" id="PF00147">
    <property type="entry name" value="Fibrinogen_C"/>
    <property type="match status" value="1"/>
</dbReference>
<dbReference type="CDD" id="cd00087">
    <property type="entry name" value="FReD"/>
    <property type="match status" value="1"/>
</dbReference>
<feature type="coiled-coil region" evidence="7">
    <location>
        <begin position="62"/>
        <end position="89"/>
    </location>
</feature>
<sequence length="448" mass="50722">MKMPQILILLLAILVHAGDGLPTDRQRRDKHASWDDVNVVAHGLLQLGQGLKEHVDKTKAHMRDVNGKLKAFNNTVVELEKKQQEQDEALRAQRAGGEEEQARYRLLTELAEEAKLKVGEVKKQTEDITSRMDRLEEVLTEPTQDGNDSEHKTVSFIQRLMISQNRRIDQLVEKIQQQQDKLEKQSLHLQALQTKIAHKRVKSHRRRDEEMALGGETEPVQTESGLARDCHDLFVQGQKASGVYTIQPEGSQPFNVLCQMTSEGGWTIIQKRQDGSQNFNQLWQSYKNGFGSLNGEFWLGLDNIHSLSKQGQYILQVELSDEEGQQREARYKFQLDGEEKMFALHLKQESASGVQEDIVTTGASGLPFSTADRDNDLAADINCAQMLSGGWWFSSCGESNLNGKFPRRPGQLRKHQSRKQSMFWRITVGQSSSPRTTLLKIAPATNNL</sequence>
<dbReference type="InterPro" id="IPR036056">
    <property type="entry name" value="Fibrinogen-like_C"/>
</dbReference>
<evidence type="ECO:0000256" key="1">
    <source>
        <dbReference type="ARBA" id="ARBA00004613"/>
    </source>
</evidence>
<dbReference type="InterPro" id="IPR020837">
    <property type="entry name" value="Fibrinogen_CS"/>
</dbReference>
<name>A0A1A7YA84_9TELE</name>
<reference evidence="11" key="1">
    <citation type="submission" date="2016-05" db="EMBL/GenBank/DDBJ databases">
        <authorList>
            <person name="Lavstsen T."/>
            <person name="Jespersen J.S."/>
        </authorList>
    </citation>
    <scope>NUCLEOTIDE SEQUENCE</scope>
    <source>
        <tissue evidence="11">Brain</tissue>
    </source>
</reference>
<evidence type="ECO:0000256" key="4">
    <source>
        <dbReference type="ARBA" id="ARBA00023054"/>
    </source>
</evidence>
<keyword evidence="4 7" id="KW-0175">Coiled coil</keyword>
<feature type="chain" id="PRO_5008363807" evidence="9">
    <location>
        <begin position="21"/>
        <end position="448"/>
    </location>
</feature>
<feature type="coiled-coil region" evidence="7">
    <location>
        <begin position="161"/>
        <end position="195"/>
    </location>
</feature>
<dbReference type="InterPro" id="IPR002181">
    <property type="entry name" value="Fibrinogen_a/b/g_C_dom"/>
</dbReference>
<comment type="subcellular location">
    <subcellularLocation>
        <location evidence="1">Secreted</location>
    </subcellularLocation>
</comment>
<dbReference type="Gene3D" id="3.90.215.10">
    <property type="entry name" value="Gamma Fibrinogen, chain A, domain 1"/>
    <property type="match status" value="1"/>
</dbReference>
<dbReference type="GO" id="GO:0005576">
    <property type="term" value="C:extracellular region"/>
    <property type="evidence" value="ECO:0007669"/>
    <property type="project" value="UniProtKB-SubCell"/>
</dbReference>
<evidence type="ECO:0000259" key="10">
    <source>
        <dbReference type="PROSITE" id="PS51406"/>
    </source>
</evidence>
<protein>
    <submittedName>
        <fullName evidence="11">Angiopoietin-like 4</fullName>
    </submittedName>
</protein>
<evidence type="ECO:0000256" key="7">
    <source>
        <dbReference type="SAM" id="Coils"/>
    </source>
</evidence>
<accession>A0A1A7YA84</accession>
<evidence type="ECO:0000256" key="6">
    <source>
        <dbReference type="ARBA" id="ARBA00023180"/>
    </source>
</evidence>
<evidence type="ECO:0000256" key="5">
    <source>
        <dbReference type="ARBA" id="ARBA00023157"/>
    </source>
</evidence>
<reference evidence="11" key="2">
    <citation type="submission" date="2016-06" db="EMBL/GenBank/DDBJ databases">
        <title>The genome of a short-lived fish provides insights into sex chromosome evolution and the genetic control of aging.</title>
        <authorList>
            <person name="Reichwald K."/>
            <person name="Felder M."/>
            <person name="Petzold A."/>
            <person name="Koch P."/>
            <person name="Groth M."/>
            <person name="Platzer M."/>
        </authorList>
    </citation>
    <scope>NUCLEOTIDE SEQUENCE</scope>
    <source>
        <tissue evidence="11">Brain</tissue>
    </source>
</reference>
<feature type="region of interest" description="Disordered" evidence="8">
    <location>
        <begin position="198"/>
        <end position="222"/>
    </location>
</feature>
<evidence type="ECO:0000313" key="11">
    <source>
        <dbReference type="EMBL" id="SBP27161.1"/>
    </source>
</evidence>
<keyword evidence="2" id="KW-0964">Secreted</keyword>
<gene>
    <name evidence="11" type="primary">ANGPTL4</name>
</gene>
<dbReference type="SUPFAM" id="SSF56496">
    <property type="entry name" value="Fibrinogen C-terminal domain-like"/>
    <property type="match status" value="1"/>
</dbReference>
<dbReference type="InterPro" id="IPR037579">
    <property type="entry name" value="FIB_ANG-like"/>
</dbReference>
<feature type="signal peptide" evidence="9">
    <location>
        <begin position="1"/>
        <end position="20"/>
    </location>
</feature>
<keyword evidence="3 9" id="KW-0732">Signal</keyword>
<dbReference type="NCBIfam" id="NF040941">
    <property type="entry name" value="GGGWT_bact"/>
    <property type="match status" value="1"/>
</dbReference>
<evidence type="ECO:0000256" key="9">
    <source>
        <dbReference type="SAM" id="SignalP"/>
    </source>
</evidence>
<keyword evidence="6" id="KW-0325">Glycoprotein</keyword>
<dbReference type="EMBL" id="HADX01004929">
    <property type="protein sequence ID" value="SBP27161.1"/>
    <property type="molecule type" value="Transcribed_RNA"/>
</dbReference>
<dbReference type="InterPro" id="IPR014716">
    <property type="entry name" value="Fibrinogen_a/b/g_C_1"/>
</dbReference>
<evidence type="ECO:0000256" key="3">
    <source>
        <dbReference type="ARBA" id="ARBA00022729"/>
    </source>
</evidence>
<evidence type="ECO:0000256" key="2">
    <source>
        <dbReference type="ARBA" id="ARBA00022525"/>
    </source>
</evidence>
<keyword evidence="5" id="KW-1015">Disulfide bond</keyword>
<dbReference type="GO" id="GO:0007596">
    <property type="term" value="P:blood coagulation"/>
    <property type="evidence" value="ECO:0007669"/>
    <property type="project" value="InterPro"/>
</dbReference>
<dbReference type="PANTHER" id="PTHR47221:SF6">
    <property type="entry name" value="FIBRINOGEN ALPHA CHAIN"/>
    <property type="match status" value="1"/>
</dbReference>
<dbReference type="AlphaFoldDB" id="A0A1A7YA84"/>
<feature type="domain" description="Fibrinogen C-terminal" evidence="10">
    <location>
        <begin position="221"/>
        <end position="445"/>
    </location>
</feature>
<dbReference type="SMART" id="SM00186">
    <property type="entry name" value="FBG"/>
    <property type="match status" value="1"/>
</dbReference>
<dbReference type="PROSITE" id="PS00514">
    <property type="entry name" value="FIBRINOGEN_C_1"/>
    <property type="match status" value="1"/>
</dbReference>